<protein>
    <submittedName>
        <fullName evidence="1">Uncharacterized protein</fullName>
    </submittedName>
</protein>
<dbReference type="EMBL" id="CP011387">
    <property type="protein sequence ID" value="ANE44445.1"/>
    <property type="molecule type" value="Genomic_DNA"/>
</dbReference>
<organism evidence="1 2">
    <name type="scientific">Deinococcus puniceus</name>
    <dbReference type="NCBI Taxonomy" id="1182568"/>
    <lineage>
        <taxon>Bacteria</taxon>
        <taxon>Thermotogati</taxon>
        <taxon>Deinococcota</taxon>
        <taxon>Deinococci</taxon>
        <taxon>Deinococcales</taxon>
        <taxon>Deinococcaceae</taxon>
        <taxon>Deinococcus</taxon>
    </lineage>
</organism>
<dbReference type="PATRIC" id="fig|1182568.3.peg.2581"/>
<name>A0A172TBL9_9DEIO</name>
<dbReference type="KEGG" id="dpu:SU48_12490"/>
<accession>A0A172TBL9</accession>
<dbReference type="Proteomes" id="UP000077363">
    <property type="component" value="Chromosome"/>
</dbReference>
<sequence>MNKRVLIRFVPPAPIKIAVSKGVSRTRDWNTEKLVGFLQEGLEIWAADAYPELELNVVDSRQAEIRFEGWKPDKELAAEMREAIGQQMGVVLEGIEPDEYLSE</sequence>
<keyword evidence="2" id="KW-1185">Reference proteome</keyword>
<dbReference type="RefSeq" id="WP_064015526.1">
    <property type="nucleotide sequence ID" value="NZ_CP011387.1"/>
</dbReference>
<dbReference type="AlphaFoldDB" id="A0A172TBL9"/>
<dbReference type="STRING" id="1182568.SU48_12490"/>
<evidence type="ECO:0000313" key="1">
    <source>
        <dbReference type="EMBL" id="ANE44445.1"/>
    </source>
</evidence>
<gene>
    <name evidence="1" type="ORF">SU48_12490</name>
</gene>
<proteinExistence type="predicted"/>
<dbReference type="OrthoDB" id="69934at2"/>
<evidence type="ECO:0000313" key="2">
    <source>
        <dbReference type="Proteomes" id="UP000077363"/>
    </source>
</evidence>
<reference evidence="1 2" key="1">
    <citation type="submission" date="2015-01" db="EMBL/GenBank/DDBJ databases">
        <title>Deinococcus puniceus/DY1/ whole genome sequencing.</title>
        <authorList>
            <person name="Kim M.K."/>
            <person name="Srinivasan S."/>
            <person name="Lee J.-J."/>
        </authorList>
    </citation>
    <scope>NUCLEOTIDE SEQUENCE [LARGE SCALE GENOMIC DNA]</scope>
    <source>
        <strain evidence="1 2">DY1</strain>
    </source>
</reference>